<keyword evidence="3" id="KW-0312">Gluconeogenesis</keyword>
<comment type="caution">
    <text evidence="8">The sequence shown here is derived from an EMBL/GenBank/DDBJ whole genome shotgun (WGS) entry which is preliminary data.</text>
</comment>
<keyword evidence="4" id="KW-0324">Glycolysis</keyword>
<dbReference type="RefSeq" id="WP_283175434.1">
    <property type="nucleotide sequence ID" value="NZ_JAPNOA010000059.1"/>
</dbReference>
<proteinExistence type="inferred from homology"/>
<dbReference type="Proteomes" id="UP001150830">
    <property type="component" value="Unassembled WGS sequence"/>
</dbReference>
<evidence type="ECO:0000256" key="6">
    <source>
        <dbReference type="PIRSR" id="PIRSR613078-1"/>
    </source>
</evidence>
<sequence>MSLVRKPFVYMRHGETAWNDQQRICGSSDIPLNLRGEEQAKAAAEWLAYEWSQVISSQLGRARTTAALAVPHQQALADARFNERDFGQLEGAPILNQPLHRETPKGGESWDRFVGRVVAAVNDALIQYPLPLLVAHGSVYRVLFFQMFGTPDCTPLKNATPLLIQPLGDQGWVVTELARVSADTLQQLGLKPLV</sequence>
<dbReference type="EC" id="5.4.2.11" evidence="2"/>
<dbReference type="PANTHER" id="PTHR11931">
    <property type="entry name" value="PHOSPHOGLYCERATE MUTASE"/>
    <property type="match status" value="1"/>
</dbReference>
<evidence type="ECO:0000256" key="1">
    <source>
        <dbReference type="ARBA" id="ARBA00006717"/>
    </source>
</evidence>
<dbReference type="InterPro" id="IPR013078">
    <property type="entry name" value="His_Pase_superF_clade-1"/>
</dbReference>
<evidence type="ECO:0000313" key="8">
    <source>
        <dbReference type="EMBL" id="MCY0967231.1"/>
    </source>
</evidence>
<dbReference type="EMBL" id="JAPNOA010000059">
    <property type="protein sequence ID" value="MCY0967231.1"/>
    <property type="molecule type" value="Genomic_DNA"/>
</dbReference>
<dbReference type="Gene3D" id="3.40.50.1240">
    <property type="entry name" value="Phosphoglycerate mutase-like"/>
    <property type="match status" value="1"/>
</dbReference>
<keyword evidence="9" id="KW-1185">Reference proteome</keyword>
<evidence type="ECO:0000256" key="5">
    <source>
        <dbReference type="ARBA" id="ARBA00023235"/>
    </source>
</evidence>
<dbReference type="SUPFAM" id="SSF53254">
    <property type="entry name" value="Phosphoglycerate mutase-like"/>
    <property type="match status" value="1"/>
</dbReference>
<feature type="active site" description="Proton donor/acceptor" evidence="6">
    <location>
        <position position="83"/>
    </location>
</feature>
<evidence type="ECO:0000256" key="2">
    <source>
        <dbReference type="ARBA" id="ARBA00012028"/>
    </source>
</evidence>
<dbReference type="InterPro" id="IPR029033">
    <property type="entry name" value="His_PPase_superfam"/>
</dbReference>
<name>A0A9X3EN09_9GAMM</name>
<accession>A0A9X3EN09</accession>
<evidence type="ECO:0000256" key="7">
    <source>
        <dbReference type="PIRSR" id="PIRSR613078-2"/>
    </source>
</evidence>
<dbReference type="InterPro" id="IPR005952">
    <property type="entry name" value="Phosphogly_mut1"/>
</dbReference>
<dbReference type="GO" id="GO:0006094">
    <property type="term" value="P:gluconeogenesis"/>
    <property type="evidence" value="ECO:0007669"/>
    <property type="project" value="UniProtKB-KW"/>
</dbReference>
<evidence type="ECO:0000313" key="9">
    <source>
        <dbReference type="Proteomes" id="UP001150830"/>
    </source>
</evidence>
<feature type="binding site" evidence="7">
    <location>
        <begin position="12"/>
        <end position="19"/>
    </location>
    <ligand>
        <name>substrate</name>
    </ligand>
</feature>
<protein>
    <recommendedName>
        <fullName evidence="2">phosphoglycerate mutase (2,3-diphosphoglycerate-dependent)</fullName>
        <ecNumber evidence="2">5.4.2.11</ecNumber>
    </recommendedName>
</protein>
<evidence type="ECO:0000256" key="4">
    <source>
        <dbReference type="ARBA" id="ARBA00023152"/>
    </source>
</evidence>
<dbReference type="SMART" id="SM00855">
    <property type="entry name" value="PGAM"/>
    <property type="match status" value="1"/>
</dbReference>
<comment type="similarity">
    <text evidence="1">Belongs to the phosphoglycerate mutase family. BPG-dependent PGAM subfamily.</text>
</comment>
<dbReference type="Pfam" id="PF00300">
    <property type="entry name" value="His_Phos_1"/>
    <property type="match status" value="1"/>
</dbReference>
<organism evidence="8 9">
    <name type="scientific">Parathalassolituus penaei</name>
    <dbReference type="NCBI Taxonomy" id="2997323"/>
    <lineage>
        <taxon>Bacteria</taxon>
        <taxon>Pseudomonadati</taxon>
        <taxon>Pseudomonadota</taxon>
        <taxon>Gammaproteobacteria</taxon>
        <taxon>Oceanospirillales</taxon>
        <taxon>Oceanospirillaceae</taxon>
        <taxon>Parathalassolituus</taxon>
    </lineage>
</organism>
<feature type="active site" description="Tele-phosphohistidine intermediate" evidence="6">
    <location>
        <position position="13"/>
    </location>
</feature>
<dbReference type="GO" id="GO:0004619">
    <property type="term" value="F:phosphoglycerate mutase activity"/>
    <property type="evidence" value="ECO:0007669"/>
    <property type="project" value="UniProtKB-EC"/>
</dbReference>
<evidence type="ECO:0000256" key="3">
    <source>
        <dbReference type="ARBA" id="ARBA00022432"/>
    </source>
</evidence>
<reference evidence="8" key="1">
    <citation type="submission" date="2022-11" db="EMBL/GenBank/DDBJ databases">
        <title>Parathalassolutuus dongxingensis gen. nov., sp. nov., a novel member of family Oceanospirillaceae isolated from a coastal shrimp pond in Guangxi, China.</title>
        <authorList>
            <person name="Chen H."/>
        </authorList>
    </citation>
    <scope>NUCLEOTIDE SEQUENCE</scope>
    <source>
        <strain evidence="8">G-43</strain>
    </source>
</reference>
<feature type="binding site" evidence="7">
    <location>
        <position position="61"/>
    </location>
    <ligand>
        <name>substrate</name>
    </ligand>
</feature>
<dbReference type="AlphaFoldDB" id="A0A9X3EN09"/>
<gene>
    <name evidence="8" type="ORF">OUO13_18795</name>
</gene>
<keyword evidence="5" id="KW-0413">Isomerase</keyword>
<dbReference type="GO" id="GO:0006096">
    <property type="term" value="P:glycolytic process"/>
    <property type="evidence" value="ECO:0007669"/>
    <property type="project" value="UniProtKB-KW"/>
</dbReference>
<dbReference type="CDD" id="cd07067">
    <property type="entry name" value="HP_PGM_like"/>
    <property type="match status" value="1"/>
</dbReference>